<organism evidence="1 2">
    <name type="scientific">Zasmidium cellare</name>
    <name type="common">Wine cellar mold</name>
    <name type="synonym">Racodium cellare</name>
    <dbReference type="NCBI Taxonomy" id="395010"/>
    <lineage>
        <taxon>Eukaryota</taxon>
        <taxon>Fungi</taxon>
        <taxon>Dikarya</taxon>
        <taxon>Ascomycota</taxon>
        <taxon>Pezizomycotina</taxon>
        <taxon>Dothideomycetes</taxon>
        <taxon>Dothideomycetidae</taxon>
        <taxon>Mycosphaerellales</taxon>
        <taxon>Mycosphaerellaceae</taxon>
        <taxon>Zasmidium</taxon>
    </lineage>
</organism>
<name>A0ABR0EX77_ZASCE</name>
<gene>
    <name evidence="1" type="ORF">PRZ48_003731</name>
</gene>
<comment type="caution">
    <text evidence="1">The sequence shown here is derived from an EMBL/GenBank/DDBJ whole genome shotgun (WGS) entry which is preliminary data.</text>
</comment>
<accession>A0ABR0EX77</accession>
<sequence>MSPANNTLEVAGWGYATFYDDTNCGVNPSVAFGMGNDACLANMPNKNSIYVQPGSSVTNSAPSLVFTPGTDKNNCAA</sequence>
<evidence type="ECO:0000313" key="2">
    <source>
        <dbReference type="Proteomes" id="UP001305779"/>
    </source>
</evidence>
<keyword evidence="2" id="KW-1185">Reference proteome</keyword>
<dbReference type="EMBL" id="JAXOVC010000002">
    <property type="protein sequence ID" value="KAK4505766.1"/>
    <property type="molecule type" value="Genomic_DNA"/>
</dbReference>
<proteinExistence type="predicted"/>
<dbReference type="Proteomes" id="UP001305779">
    <property type="component" value="Unassembled WGS sequence"/>
</dbReference>
<evidence type="ECO:0000313" key="1">
    <source>
        <dbReference type="EMBL" id="KAK4505766.1"/>
    </source>
</evidence>
<protein>
    <submittedName>
        <fullName evidence="1">Uncharacterized protein</fullName>
    </submittedName>
</protein>
<reference evidence="1 2" key="1">
    <citation type="journal article" date="2023" name="G3 (Bethesda)">
        <title>A chromosome-level genome assembly of Zasmidium syzygii isolated from banana leaves.</title>
        <authorList>
            <person name="van Westerhoven A.C."/>
            <person name="Mehrabi R."/>
            <person name="Talebi R."/>
            <person name="Steentjes M.B.F."/>
            <person name="Corcolon B."/>
            <person name="Chong P.A."/>
            <person name="Kema G.H.J."/>
            <person name="Seidl M.F."/>
        </authorList>
    </citation>
    <scope>NUCLEOTIDE SEQUENCE [LARGE SCALE GENOMIC DNA]</scope>
    <source>
        <strain evidence="1 2">P124</strain>
    </source>
</reference>